<comment type="caution">
    <text evidence="1">The sequence shown here is derived from an EMBL/GenBank/DDBJ whole genome shotgun (WGS) entry which is preliminary data.</text>
</comment>
<gene>
    <name evidence="1" type="ORF">G3570_00050</name>
</gene>
<dbReference type="EMBL" id="JAALLT010000001">
    <property type="protein sequence ID" value="NGP75005.1"/>
    <property type="molecule type" value="Genomic_DNA"/>
</dbReference>
<sequence length="230" mass="26697">MIEVINDIQTHTNSYLKILEQDPNHRFRSWEHCYNFFKDKEQFRQGSELERMACLNLGFYLASRGMYSGLNGLLWKDYRIYSGMIEILMDPDYSTLWGIGINQLAHNNALIDKIFKLKSRLNDTIKSIPYRKSTLDQPDYISATDALVTKIIFGTMGCVPSYDTHFKKGCTEAGLNVNHTFDKESYLAVMGFYVENNKTFQHASFEISNSRGMEYPDMKVVDIYLRQLGE</sequence>
<protein>
    <submittedName>
        <fullName evidence="1">Uncharacterized protein</fullName>
    </submittedName>
</protein>
<reference evidence="1 2" key="1">
    <citation type="submission" date="2020-02" db="EMBL/GenBank/DDBJ databases">
        <title>Balneolaceae bacterium YR4-1, complete genome.</title>
        <authorList>
            <person name="Li Y."/>
            <person name="Wu S."/>
        </authorList>
    </citation>
    <scope>NUCLEOTIDE SEQUENCE [LARGE SCALE GENOMIC DNA]</scope>
    <source>
        <strain evidence="1 2">YR4-1</strain>
    </source>
</reference>
<evidence type="ECO:0000313" key="1">
    <source>
        <dbReference type="EMBL" id="NGP75005.1"/>
    </source>
</evidence>
<dbReference type="RefSeq" id="WP_165137995.1">
    <property type="nucleotide sequence ID" value="NZ_JAALLT010000001.1"/>
</dbReference>
<dbReference type="Proteomes" id="UP000473278">
    <property type="component" value="Unassembled WGS sequence"/>
</dbReference>
<organism evidence="1 2">
    <name type="scientific">Halalkalibaculum roseum</name>
    <dbReference type="NCBI Taxonomy" id="2709311"/>
    <lineage>
        <taxon>Bacteria</taxon>
        <taxon>Pseudomonadati</taxon>
        <taxon>Balneolota</taxon>
        <taxon>Balneolia</taxon>
        <taxon>Balneolales</taxon>
        <taxon>Balneolaceae</taxon>
        <taxon>Halalkalibaculum</taxon>
    </lineage>
</organism>
<keyword evidence="2" id="KW-1185">Reference proteome</keyword>
<evidence type="ECO:0000313" key="2">
    <source>
        <dbReference type="Proteomes" id="UP000473278"/>
    </source>
</evidence>
<proteinExistence type="predicted"/>
<name>A0A6M1SYS8_9BACT</name>
<accession>A0A6M1SYS8</accession>
<dbReference type="AlphaFoldDB" id="A0A6M1SYS8"/>